<reference evidence="2" key="1">
    <citation type="submission" date="2015-07" db="EMBL/GenBank/DDBJ databases">
        <title>Adaptation to a free-living lifestyle via gene acquisitions in the diplomonad Trepomonas sp. PC1.</title>
        <authorList>
            <person name="Xu F."/>
            <person name="Jerlstrom-Hultqvist J."/>
            <person name="Kolisko M."/>
            <person name="Simpson A.G.B."/>
            <person name="Roger A.J."/>
            <person name="Svard S.G."/>
            <person name="Andersson J.O."/>
        </authorList>
    </citation>
    <scope>NUCLEOTIDE SEQUENCE</scope>
    <source>
        <strain evidence="2">PC1</strain>
    </source>
</reference>
<accession>A0A146K0E1</accession>
<organism evidence="2">
    <name type="scientific">Trepomonas sp. PC1</name>
    <dbReference type="NCBI Taxonomy" id="1076344"/>
    <lineage>
        <taxon>Eukaryota</taxon>
        <taxon>Metamonada</taxon>
        <taxon>Diplomonadida</taxon>
        <taxon>Hexamitidae</taxon>
        <taxon>Hexamitinae</taxon>
        <taxon>Trepomonas</taxon>
    </lineage>
</organism>
<dbReference type="EMBL" id="GDID01007231">
    <property type="protein sequence ID" value="JAP89375.1"/>
    <property type="molecule type" value="Transcribed_RNA"/>
</dbReference>
<feature type="region of interest" description="Disordered" evidence="1">
    <location>
        <begin position="383"/>
        <end position="410"/>
    </location>
</feature>
<proteinExistence type="predicted"/>
<evidence type="ECO:0000256" key="1">
    <source>
        <dbReference type="SAM" id="MobiDB-lite"/>
    </source>
</evidence>
<dbReference type="AlphaFoldDB" id="A0A146K0E1"/>
<gene>
    <name evidence="2" type="ORF">TPC1_31130</name>
</gene>
<feature type="non-terminal residue" evidence="2">
    <location>
        <position position="410"/>
    </location>
</feature>
<name>A0A146K0E1_9EUKA</name>
<protein>
    <submittedName>
        <fullName evidence="2">Uncharacterized protein</fullName>
    </submittedName>
</protein>
<sequence length="410" mass="47920">NRPIDIWISAIKSNDIDQVKELQNQYKNQIDSRQFKVVLANQATFTSIQNVRSRAKYPYEIQVPNISGIFYAIIYNAQEVYLELLETCWDQKTLQEIHIPTPQLSVFKRPIFNDTYILSELEANKITHYATIPQNSSVCDVCVYMDRIGLLQQTLEFISKKSISQQDALLQHVNATYQSNLMLMIQQNNTFDTFLNYSKLIVETQLEFENAMGDNATFLAVSVGNVKYFEFFISLCHQKQYRDLIILQLDQHHFNRSINDIFVKYRTSQNYLKCQKLYQELMQNILPSSPSWIASKPQVPKKMERMEEIELTEELDVKVLVDPSQLEKSELMFRNSTKKIQKIQLEQKELEPVDVIEHTDQFQGIRRQSSVISLRGVELVPKITQKHKKKSQEKQKSILQSDTSRNNSKS</sequence>
<evidence type="ECO:0000313" key="2">
    <source>
        <dbReference type="EMBL" id="JAP89375.1"/>
    </source>
</evidence>
<feature type="non-terminal residue" evidence="2">
    <location>
        <position position="1"/>
    </location>
</feature>